<accession>A0A1H1F6D6</accession>
<gene>
    <name evidence="1" type="ORF">SAMN04490195_2531</name>
</gene>
<protein>
    <submittedName>
        <fullName evidence="1">Uncharacterized protein</fullName>
    </submittedName>
</protein>
<organism evidence="1 2">
    <name type="scientific">Pseudomonas moorei</name>
    <dbReference type="NCBI Taxonomy" id="395599"/>
    <lineage>
        <taxon>Bacteria</taxon>
        <taxon>Pseudomonadati</taxon>
        <taxon>Pseudomonadota</taxon>
        <taxon>Gammaproteobacteria</taxon>
        <taxon>Pseudomonadales</taxon>
        <taxon>Pseudomonadaceae</taxon>
        <taxon>Pseudomonas</taxon>
    </lineage>
</organism>
<reference evidence="2" key="1">
    <citation type="submission" date="2016-10" db="EMBL/GenBank/DDBJ databases">
        <authorList>
            <person name="Varghese N."/>
            <person name="Submissions S."/>
        </authorList>
    </citation>
    <scope>NUCLEOTIDE SEQUENCE [LARGE SCALE GENOMIC DNA]</scope>
    <source>
        <strain evidence="2">BS3775</strain>
    </source>
</reference>
<dbReference type="InterPro" id="IPR021306">
    <property type="entry name" value="DUF2878"/>
</dbReference>
<dbReference type="OrthoDB" id="21939at2"/>
<dbReference type="Pfam" id="PF11086">
    <property type="entry name" value="DUF2878"/>
    <property type="match status" value="1"/>
</dbReference>
<name>A0A1H1F6D6_9PSED</name>
<evidence type="ECO:0000313" key="1">
    <source>
        <dbReference type="EMBL" id="SDQ96369.1"/>
    </source>
</evidence>
<dbReference type="AlphaFoldDB" id="A0A1H1F6D6"/>
<proteinExistence type="predicted"/>
<evidence type="ECO:0000313" key="2">
    <source>
        <dbReference type="Proteomes" id="UP000199570"/>
    </source>
</evidence>
<keyword evidence="2" id="KW-1185">Reference proteome</keyword>
<dbReference type="Proteomes" id="UP000199570">
    <property type="component" value="Unassembled WGS sequence"/>
</dbReference>
<dbReference type="RefSeq" id="WP_090321907.1">
    <property type="nucleotide sequence ID" value="NZ_FNKJ01000003.1"/>
</dbReference>
<sequence length="163" mass="17269">MSSRAWLIANALWMQAGWWGCVLGARHPWLLLLAAVGLVIHVAVCPRPGEEARALLRVGVAGWLMDAGLGALGVFEFDRPPLPLWLALLWLVLASGLRHSLAWARNPMWYGALLGLIGGPLAYIAGAPLAGVGLPWGTLGTALLLAPLWAAALPLALRLAAPR</sequence>
<dbReference type="EMBL" id="FNKJ01000003">
    <property type="protein sequence ID" value="SDQ96369.1"/>
    <property type="molecule type" value="Genomic_DNA"/>
</dbReference>